<dbReference type="EMBL" id="JAVDXU010000002">
    <property type="protein sequence ID" value="MDR7269912.1"/>
    <property type="molecule type" value="Genomic_DNA"/>
</dbReference>
<dbReference type="Pfam" id="PF00675">
    <property type="entry name" value="Peptidase_M16"/>
    <property type="match status" value="1"/>
</dbReference>
<organism evidence="4 5">
    <name type="scientific">Roseateles saccharophilus</name>
    <name type="common">Pseudomonas saccharophila</name>
    <dbReference type="NCBI Taxonomy" id="304"/>
    <lineage>
        <taxon>Bacteria</taxon>
        <taxon>Pseudomonadati</taxon>
        <taxon>Pseudomonadota</taxon>
        <taxon>Betaproteobacteria</taxon>
        <taxon>Burkholderiales</taxon>
        <taxon>Sphaerotilaceae</taxon>
        <taxon>Roseateles</taxon>
    </lineage>
</organism>
<keyword evidence="5" id="KW-1185">Reference proteome</keyword>
<comment type="caution">
    <text evidence="4">The sequence shown here is derived from an EMBL/GenBank/DDBJ whole genome shotgun (WGS) entry which is preliminary data.</text>
</comment>
<evidence type="ECO:0000256" key="1">
    <source>
        <dbReference type="SAM" id="SignalP"/>
    </source>
</evidence>
<gene>
    <name evidence="4" type="ORF">J2X20_002570</name>
</gene>
<dbReference type="RefSeq" id="WP_310265278.1">
    <property type="nucleotide sequence ID" value="NZ_JAVDXU010000002.1"/>
</dbReference>
<keyword evidence="1" id="KW-0732">Signal</keyword>
<dbReference type="Proteomes" id="UP001180453">
    <property type="component" value="Unassembled WGS sequence"/>
</dbReference>
<accession>A0ABU1YM25</accession>
<evidence type="ECO:0000259" key="3">
    <source>
        <dbReference type="Pfam" id="PF05193"/>
    </source>
</evidence>
<feature type="chain" id="PRO_5046039336" evidence="1">
    <location>
        <begin position="29"/>
        <end position="477"/>
    </location>
</feature>
<dbReference type="Pfam" id="PF05193">
    <property type="entry name" value="Peptidase_M16_C"/>
    <property type="match status" value="1"/>
</dbReference>
<evidence type="ECO:0000313" key="5">
    <source>
        <dbReference type="Proteomes" id="UP001180453"/>
    </source>
</evidence>
<dbReference type="PANTHER" id="PTHR11851:SF224">
    <property type="entry name" value="PROCESSING PROTEASE"/>
    <property type="match status" value="1"/>
</dbReference>
<feature type="domain" description="Peptidase M16 N-terminal" evidence="2">
    <location>
        <begin position="82"/>
        <end position="204"/>
    </location>
</feature>
<dbReference type="PANTHER" id="PTHR11851">
    <property type="entry name" value="METALLOPROTEASE"/>
    <property type="match status" value="1"/>
</dbReference>
<evidence type="ECO:0000259" key="2">
    <source>
        <dbReference type="Pfam" id="PF00675"/>
    </source>
</evidence>
<evidence type="ECO:0000313" key="4">
    <source>
        <dbReference type="EMBL" id="MDR7269912.1"/>
    </source>
</evidence>
<dbReference type="InterPro" id="IPR011765">
    <property type="entry name" value="Pept_M16_N"/>
</dbReference>
<dbReference type="InterPro" id="IPR050361">
    <property type="entry name" value="MPP/UQCRC_Complex"/>
</dbReference>
<protein>
    <submittedName>
        <fullName evidence="4">Zn-dependent peptidase</fullName>
    </submittedName>
</protein>
<reference evidence="4 5" key="1">
    <citation type="submission" date="2023-07" db="EMBL/GenBank/DDBJ databases">
        <title>Sorghum-associated microbial communities from plants grown in Nebraska, USA.</title>
        <authorList>
            <person name="Schachtman D."/>
        </authorList>
    </citation>
    <scope>NUCLEOTIDE SEQUENCE [LARGE SCALE GENOMIC DNA]</scope>
    <source>
        <strain evidence="4 5">BE314</strain>
    </source>
</reference>
<feature type="signal peptide" evidence="1">
    <location>
        <begin position="1"/>
        <end position="28"/>
    </location>
</feature>
<proteinExistence type="predicted"/>
<dbReference type="SUPFAM" id="SSF63411">
    <property type="entry name" value="LuxS/MPP-like metallohydrolase"/>
    <property type="match status" value="2"/>
</dbReference>
<feature type="domain" description="Peptidase M16 C-terminal" evidence="3">
    <location>
        <begin position="214"/>
        <end position="390"/>
    </location>
</feature>
<name>A0ABU1YM25_ROSSA</name>
<dbReference type="InterPro" id="IPR011249">
    <property type="entry name" value="Metalloenz_LuxS/M16"/>
</dbReference>
<dbReference type="InterPro" id="IPR007863">
    <property type="entry name" value="Peptidase_M16_C"/>
</dbReference>
<sequence length="477" mass="49930">MMMKNTTLSCFRLGVIAAALALAGTAQAADTQLPAELPAFGKDKPLAVPKISQQTLANGLQVWVVPRNGIPRVDYVLAVRGAGFGADGPEAPGRAKLLAGLLSEGTTQRSSKQIAEAAQAMGGSIGASASNDGISLVANALTSHADAMARLLAEVARQPSFPDGEVQLAKVNALQGLKAASTQPGFRAAKALDGAIYGDHAYGRTQETEAAIKSVTAEGLRAEHLRRFRPDRALLVITGRIDAAQAMKLAQAAFGDWKASGEAVPDLPAPAATAPVQRLLLERPGSVQATLRLGRPGMAASGDEQVALRLASTVIGTGFSSRLNQNLREEKGYTYGARAGGQSSRVGGAITGGADVRNEVTAAAMTEYVKEYRRLGAEAVPEDELAMNKRYMAGSYLVSTQLQGSLGRQLANNWLIGLPADFLGKFVPALQKVTAAEVQAVGKKYFNPDEQSWVVVGDPGKIAEQLKGFGEFTTLKP</sequence>
<dbReference type="Gene3D" id="3.30.830.10">
    <property type="entry name" value="Metalloenzyme, LuxS/M16 peptidase-like"/>
    <property type="match status" value="2"/>
</dbReference>